<keyword evidence="1" id="KW-0812">Transmembrane</keyword>
<dbReference type="RefSeq" id="WP_205178223.1">
    <property type="nucleotide sequence ID" value="NZ_JAFBFH010000002.1"/>
</dbReference>
<keyword evidence="1" id="KW-1133">Transmembrane helix</keyword>
<dbReference type="SUPFAM" id="SSF110997">
    <property type="entry name" value="Sporulation related repeat"/>
    <property type="match status" value="1"/>
</dbReference>
<evidence type="ECO:0000313" key="3">
    <source>
        <dbReference type="Proteomes" id="UP000823485"/>
    </source>
</evidence>
<organism evidence="2 3">
    <name type="scientific">Siminovitchia thermophila</name>
    <dbReference type="NCBI Taxonomy" id="1245522"/>
    <lineage>
        <taxon>Bacteria</taxon>
        <taxon>Bacillati</taxon>
        <taxon>Bacillota</taxon>
        <taxon>Bacilli</taxon>
        <taxon>Bacillales</taxon>
        <taxon>Bacillaceae</taxon>
        <taxon>Siminovitchia</taxon>
    </lineage>
</organism>
<proteinExistence type="predicted"/>
<keyword evidence="3" id="KW-1185">Reference proteome</keyword>
<evidence type="ECO:0000256" key="1">
    <source>
        <dbReference type="SAM" id="Phobius"/>
    </source>
</evidence>
<protein>
    <submittedName>
        <fullName evidence="2">Stage II sporulation protein B</fullName>
    </submittedName>
</protein>
<sequence length="339" mass="36275">MAKKRKAGKQKMKVHINGQESQVLKDIVINDWTKAENETAAAGDKAETGDFDWVLPENKKNEPDVEYEPINTHLPKETNKKGPRHFFKSFSPKKAGVALSTVLAIVVGLAFGLFVYKLVVNSENDAQLTDASVSPAANRKAETANLSVKAPEMNTAVIQGGVFNTEEAAKAAVDKLSEKGIPSATIAVDGQNFLFIGVTADVSSARVWSQELATSGIDVYPKEFAIPEKEIKVGSEAESALLSDSIQIFQSLLGQASSAELKGAADPDELKQIGEKLGSISKNNEGSDGINDLGKYLTEAQKALLEFTESGGPDSLAKAQQALLLFLKTYHDLGQEPAA</sequence>
<accession>A0ABS2R1E3</accession>
<comment type="caution">
    <text evidence="2">The sequence shown here is derived from an EMBL/GenBank/DDBJ whole genome shotgun (WGS) entry which is preliminary data.</text>
</comment>
<dbReference type="Gene3D" id="3.30.70.1070">
    <property type="entry name" value="Sporulation related repeat"/>
    <property type="match status" value="1"/>
</dbReference>
<name>A0ABS2R1E3_9BACI</name>
<evidence type="ECO:0000313" key="2">
    <source>
        <dbReference type="EMBL" id="MBM7713453.1"/>
    </source>
</evidence>
<dbReference type="InterPro" id="IPR036680">
    <property type="entry name" value="SPOR-like_sf"/>
</dbReference>
<keyword evidence="1" id="KW-0472">Membrane</keyword>
<gene>
    <name evidence="2" type="ORF">JOC94_000421</name>
</gene>
<dbReference type="EMBL" id="JAFBFH010000002">
    <property type="protein sequence ID" value="MBM7713453.1"/>
    <property type="molecule type" value="Genomic_DNA"/>
</dbReference>
<reference evidence="2 3" key="1">
    <citation type="submission" date="2021-01" db="EMBL/GenBank/DDBJ databases">
        <title>Genomic Encyclopedia of Type Strains, Phase IV (KMG-IV): sequencing the most valuable type-strain genomes for metagenomic binning, comparative biology and taxonomic classification.</title>
        <authorList>
            <person name="Goeker M."/>
        </authorList>
    </citation>
    <scope>NUCLEOTIDE SEQUENCE [LARGE SCALE GENOMIC DNA]</scope>
    <source>
        <strain evidence="2 3">DSM 105453</strain>
    </source>
</reference>
<feature type="transmembrane region" description="Helical" evidence="1">
    <location>
        <begin position="95"/>
        <end position="116"/>
    </location>
</feature>
<dbReference type="Proteomes" id="UP000823485">
    <property type="component" value="Unassembled WGS sequence"/>
</dbReference>